<evidence type="ECO:0000259" key="3">
    <source>
        <dbReference type="PROSITE" id="PS51186"/>
    </source>
</evidence>
<sequence>MGMNEIHVRVLDKDEWATYRDVRLRALRESPEAFVASAEEEEAFEDSVWQERMERSRRILAVDGEDVIGVVSVGTGHRTGIPGAGELFGLWVEPPRRGSGVARRLMEKAARVGREVGLKQLVYWVGTDNGRAVAFASSFGFRPTDDRRPMRIRGVDEEDADSEEMMMVYPLTDTGGVPTSL</sequence>
<name>A0ABQ2F6N9_9MICO</name>
<dbReference type="Proteomes" id="UP000662111">
    <property type="component" value="Unassembled WGS sequence"/>
</dbReference>
<accession>A0ABQ2F6N9</accession>
<organism evidence="4 5">
    <name type="scientific">Ornithinimicrobium pekingense</name>
    <dbReference type="NCBI Taxonomy" id="384677"/>
    <lineage>
        <taxon>Bacteria</taxon>
        <taxon>Bacillati</taxon>
        <taxon>Actinomycetota</taxon>
        <taxon>Actinomycetes</taxon>
        <taxon>Micrococcales</taxon>
        <taxon>Ornithinimicrobiaceae</taxon>
        <taxon>Ornithinimicrobium</taxon>
    </lineage>
</organism>
<dbReference type="Gene3D" id="3.40.630.30">
    <property type="match status" value="1"/>
</dbReference>
<dbReference type="PANTHER" id="PTHR43877:SF1">
    <property type="entry name" value="ACETYLTRANSFERASE"/>
    <property type="match status" value="1"/>
</dbReference>
<dbReference type="InterPro" id="IPR050832">
    <property type="entry name" value="Bact_Acetyltransf"/>
</dbReference>
<evidence type="ECO:0000256" key="2">
    <source>
        <dbReference type="ARBA" id="ARBA00023315"/>
    </source>
</evidence>
<dbReference type="PROSITE" id="PS51186">
    <property type="entry name" value="GNAT"/>
    <property type="match status" value="1"/>
</dbReference>
<gene>
    <name evidence="4" type="ORF">GCM10011509_03480</name>
</gene>
<keyword evidence="5" id="KW-1185">Reference proteome</keyword>
<feature type="domain" description="N-acetyltransferase" evidence="3">
    <location>
        <begin position="6"/>
        <end position="172"/>
    </location>
</feature>
<dbReference type="SUPFAM" id="SSF55729">
    <property type="entry name" value="Acyl-CoA N-acyltransferases (Nat)"/>
    <property type="match status" value="1"/>
</dbReference>
<proteinExistence type="predicted"/>
<comment type="caution">
    <text evidence="4">The sequence shown here is derived from an EMBL/GenBank/DDBJ whole genome shotgun (WGS) entry which is preliminary data.</text>
</comment>
<keyword evidence="1" id="KW-0808">Transferase</keyword>
<dbReference type="InterPro" id="IPR016181">
    <property type="entry name" value="Acyl_CoA_acyltransferase"/>
</dbReference>
<evidence type="ECO:0000313" key="5">
    <source>
        <dbReference type="Proteomes" id="UP000662111"/>
    </source>
</evidence>
<dbReference type="PANTHER" id="PTHR43877">
    <property type="entry name" value="AMINOALKYLPHOSPHONATE N-ACETYLTRANSFERASE-RELATED-RELATED"/>
    <property type="match status" value="1"/>
</dbReference>
<dbReference type="Pfam" id="PF00583">
    <property type="entry name" value="Acetyltransf_1"/>
    <property type="match status" value="1"/>
</dbReference>
<protein>
    <recommendedName>
        <fullName evidence="3">N-acetyltransferase domain-containing protein</fullName>
    </recommendedName>
</protein>
<dbReference type="InterPro" id="IPR000182">
    <property type="entry name" value="GNAT_dom"/>
</dbReference>
<evidence type="ECO:0000313" key="4">
    <source>
        <dbReference type="EMBL" id="GGK58368.1"/>
    </source>
</evidence>
<reference evidence="5" key="1">
    <citation type="journal article" date="2019" name="Int. J. Syst. Evol. Microbiol.">
        <title>The Global Catalogue of Microorganisms (GCM) 10K type strain sequencing project: providing services to taxonomists for standard genome sequencing and annotation.</title>
        <authorList>
            <consortium name="The Broad Institute Genomics Platform"/>
            <consortium name="The Broad Institute Genome Sequencing Center for Infectious Disease"/>
            <person name="Wu L."/>
            <person name="Ma J."/>
        </authorList>
    </citation>
    <scope>NUCLEOTIDE SEQUENCE [LARGE SCALE GENOMIC DNA]</scope>
    <source>
        <strain evidence="5">CGMCC 1.5362</strain>
    </source>
</reference>
<evidence type="ECO:0000256" key="1">
    <source>
        <dbReference type="ARBA" id="ARBA00022679"/>
    </source>
</evidence>
<dbReference type="CDD" id="cd04301">
    <property type="entry name" value="NAT_SF"/>
    <property type="match status" value="1"/>
</dbReference>
<dbReference type="EMBL" id="BMLB01000001">
    <property type="protein sequence ID" value="GGK58368.1"/>
    <property type="molecule type" value="Genomic_DNA"/>
</dbReference>
<keyword evidence="2" id="KW-0012">Acyltransferase</keyword>